<accession>A0ABY6BHT9</accession>
<feature type="region of interest" description="Disordered" evidence="1">
    <location>
        <begin position="57"/>
        <end position="79"/>
    </location>
</feature>
<dbReference type="EMBL" id="CP104694">
    <property type="protein sequence ID" value="UXI68908.1"/>
    <property type="molecule type" value="Genomic_DNA"/>
</dbReference>
<dbReference type="InterPro" id="IPR010538">
    <property type="entry name" value="DHOR"/>
</dbReference>
<dbReference type="InterPro" id="IPR036909">
    <property type="entry name" value="Cyt_c-like_dom_sf"/>
</dbReference>
<feature type="chain" id="PRO_5045386412" description="Di-heme oxidoreductase (Putative peroxidase)" evidence="2">
    <location>
        <begin position="28"/>
        <end position="574"/>
    </location>
</feature>
<dbReference type="InterPro" id="IPR051395">
    <property type="entry name" value="Cytochrome_c_Peroxidase/MauG"/>
</dbReference>
<keyword evidence="4" id="KW-1185">Reference proteome</keyword>
<dbReference type="Gene3D" id="1.10.760.10">
    <property type="entry name" value="Cytochrome c-like domain"/>
    <property type="match status" value="1"/>
</dbReference>
<feature type="signal peptide" evidence="2">
    <location>
        <begin position="1"/>
        <end position="27"/>
    </location>
</feature>
<dbReference type="SUPFAM" id="SSF46626">
    <property type="entry name" value="Cytochrome c"/>
    <property type="match status" value="1"/>
</dbReference>
<evidence type="ECO:0000256" key="1">
    <source>
        <dbReference type="SAM" id="MobiDB-lite"/>
    </source>
</evidence>
<evidence type="ECO:0000313" key="3">
    <source>
        <dbReference type="EMBL" id="UXI68908.1"/>
    </source>
</evidence>
<evidence type="ECO:0000313" key="4">
    <source>
        <dbReference type="Proteomes" id="UP001064632"/>
    </source>
</evidence>
<protein>
    <recommendedName>
        <fullName evidence="5">Di-heme oxidoreductase (Putative peroxidase)</fullName>
    </recommendedName>
</protein>
<dbReference type="PANTHER" id="PTHR30600">
    <property type="entry name" value="CYTOCHROME C PEROXIDASE-RELATED"/>
    <property type="match status" value="1"/>
</dbReference>
<dbReference type="PANTHER" id="PTHR30600:SF9">
    <property type="entry name" value="BLR7738 PROTEIN"/>
    <property type="match status" value="1"/>
</dbReference>
<sequence length="574" mass="62064">MRRNARQALRAPVFVTVAFVCALDATAQRPAITPEVTIDQARIHQYPLAKILESGGDFHTTPFTPEDGHGEGKEGPRARQRQALYPEAWPDFPFLRVNGLDSQSCYECHNTIGSYVPPDYTTKALLRKPSPVGGSAGLASNAFINPDFPWQLTQLVRNPPHVFGTGYAQSLAGEMSTELGLQRGILHRVTTAKARRDNKPATLTTPLSAKGLAFGTLATTCDPSGSCTDDTSKVTGVAEDLIVRPFQWKGIASSVRHFVRDAMDFHFSMQAVEKVGHIDCDRDGKIDEMTLGNVTALTAFVAMTRPPTVMIPKDAPGKARFERGKSLFEGTARGVTLSGRMCATCHEPAMTLKVPELVIEDPGVANVTTMDGCPDETLLINPEPPERHTVSRLVKQRVEALLGKWEPADESEPAATAAKLLEADTATAASLGKDDLRINLTRPGNAPAYVYPRLPAANDRAPVTVPLLSDLRTHNMGSGLQDVAAQGADVTGVSIAPPLFLTRPLWGVADTGPWLHDGRARTLKEAIHFHASEGSEANPIIEAFEKLPPDDQQAVVDFLLAQRLPIAEDIHQGK</sequence>
<organism evidence="3 4">
    <name type="scientific">Tahibacter amnicola</name>
    <dbReference type="NCBI Taxonomy" id="2976241"/>
    <lineage>
        <taxon>Bacteria</taxon>
        <taxon>Pseudomonadati</taxon>
        <taxon>Pseudomonadota</taxon>
        <taxon>Gammaproteobacteria</taxon>
        <taxon>Lysobacterales</taxon>
        <taxon>Rhodanobacteraceae</taxon>
        <taxon>Tahibacter</taxon>
    </lineage>
</organism>
<gene>
    <name evidence="3" type="ORF">N4264_04425</name>
</gene>
<evidence type="ECO:0000256" key="2">
    <source>
        <dbReference type="SAM" id="SignalP"/>
    </source>
</evidence>
<dbReference type="RefSeq" id="WP_261695867.1">
    <property type="nucleotide sequence ID" value="NZ_CP104694.1"/>
</dbReference>
<dbReference type="Proteomes" id="UP001064632">
    <property type="component" value="Chromosome"/>
</dbReference>
<proteinExistence type="predicted"/>
<dbReference type="Pfam" id="PF06537">
    <property type="entry name" value="DHOR"/>
    <property type="match status" value="1"/>
</dbReference>
<reference evidence="3" key="1">
    <citation type="submission" date="2022-09" db="EMBL/GenBank/DDBJ databases">
        <title>Tahibacter sp. nov., isolated from a fresh water.</title>
        <authorList>
            <person name="Baek J.H."/>
            <person name="Lee J.K."/>
            <person name="Kim J.M."/>
            <person name="Jeon C.O."/>
        </authorList>
    </citation>
    <scope>NUCLEOTIDE SEQUENCE</scope>
    <source>
        <strain evidence="3">W38</strain>
    </source>
</reference>
<name>A0ABY6BHT9_9GAMM</name>
<evidence type="ECO:0008006" key="5">
    <source>
        <dbReference type="Google" id="ProtNLM"/>
    </source>
</evidence>
<keyword evidence="2" id="KW-0732">Signal</keyword>
<feature type="compositionally biased region" description="Basic and acidic residues" evidence="1">
    <location>
        <begin position="66"/>
        <end position="77"/>
    </location>
</feature>